<evidence type="ECO:0000313" key="3">
    <source>
        <dbReference type="Proteomes" id="UP001596328"/>
    </source>
</evidence>
<dbReference type="InterPro" id="IPR000073">
    <property type="entry name" value="AB_hydrolase_1"/>
</dbReference>
<dbReference type="EMBL" id="JBHSWU010001204">
    <property type="protein sequence ID" value="MFC6726549.1"/>
    <property type="molecule type" value="Genomic_DNA"/>
</dbReference>
<proteinExistence type="predicted"/>
<feature type="domain" description="AB hydrolase-1" evidence="1">
    <location>
        <begin position="26"/>
        <end position="138"/>
    </location>
</feature>
<keyword evidence="2" id="KW-0378">Hydrolase</keyword>
<sequence>PEPTLWLRELLRSPVAGELSFDALASKPAIRYFNADHGYYDPEKAGDDWSDYEWRTAHQRGARFAPASFVSGYLNSEVDLGDALADLDAPVTFLWGREADITPLSDGRELADEADARLVVFDDAKLLPHVEFPEQFAETVLGELNRAFA</sequence>
<protein>
    <submittedName>
        <fullName evidence="2">Alpha/beta fold hydrolase</fullName>
    </submittedName>
</protein>
<reference evidence="2 3" key="1">
    <citation type="journal article" date="2019" name="Int. J. Syst. Evol. Microbiol.">
        <title>The Global Catalogue of Microorganisms (GCM) 10K type strain sequencing project: providing services to taxonomists for standard genome sequencing and annotation.</title>
        <authorList>
            <consortium name="The Broad Institute Genomics Platform"/>
            <consortium name="The Broad Institute Genome Sequencing Center for Infectious Disease"/>
            <person name="Wu L."/>
            <person name="Ma J."/>
        </authorList>
    </citation>
    <scope>NUCLEOTIDE SEQUENCE [LARGE SCALE GENOMIC DNA]</scope>
    <source>
        <strain evidence="2 3">NBRC 111368</strain>
    </source>
</reference>
<keyword evidence="3" id="KW-1185">Reference proteome</keyword>
<dbReference type="SUPFAM" id="SSF53474">
    <property type="entry name" value="alpha/beta-Hydrolases"/>
    <property type="match status" value="1"/>
</dbReference>
<dbReference type="GO" id="GO:0016787">
    <property type="term" value="F:hydrolase activity"/>
    <property type="evidence" value="ECO:0007669"/>
    <property type="project" value="UniProtKB-KW"/>
</dbReference>
<accession>A0ABD5S4I4</accession>
<name>A0ABD5S4I4_9EURY</name>
<dbReference type="InterPro" id="IPR029058">
    <property type="entry name" value="AB_hydrolase_fold"/>
</dbReference>
<dbReference type="Gene3D" id="3.40.50.1820">
    <property type="entry name" value="alpha/beta hydrolase"/>
    <property type="match status" value="1"/>
</dbReference>
<evidence type="ECO:0000259" key="1">
    <source>
        <dbReference type="Pfam" id="PF12697"/>
    </source>
</evidence>
<feature type="non-terminal residue" evidence="2">
    <location>
        <position position="1"/>
    </location>
</feature>
<dbReference type="Pfam" id="PF12697">
    <property type="entry name" value="Abhydrolase_6"/>
    <property type="match status" value="1"/>
</dbReference>
<dbReference type="Proteomes" id="UP001596328">
    <property type="component" value="Unassembled WGS sequence"/>
</dbReference>
<comment type="caution">
    <text evidence="2">The sequence shown here is derived from an EMBL/GenBank/DDBJ whole genome shotgun (WGS) entry which is preliminary data.</text>
</comment>
<dbReference type="AlphaFoldDB" id="A0ABD5S4I4"/>
<organism evidence="2 3">
    <name type="scientific">Halobium palmae</name>
    <dbReference type="NCBI Taxonomy" id="1776492"/>
    <lineage>
        <taxon>Archaea</taxon>
        <taxon>Methanobacteriati</taxon>
        <taxon>Methanobacteriota</taxon>
        <taxon>Stenosarchaea group</taxon>
        <taxon>Halobacteria</taxon>
        <taxon>Halobacteriales</taxon>
        <taxon>Haloferacaceae</taxon>
        <taxon>Halobium</taxon>
    </lineage>
</organism>
<dbReference type="PANTHER" id="PTHR46438:SF2">
    <property type="entry name" value="ALPHA_BETA-HYDROLASES SUPERFAMILY PROTEIN"/>
    <property type="match status" value="1"/>
</dbReference>
<gene>
    <name evidence="2" type="ORF">ACFQE1_19710</name>
</gene>
<dbReference type="PANTHER" id="PTHR46438">
    <property type="entry name" value="ALPHA/BETA-HYDROLASES SUPERFAMILY PROTEIN"/>
    <property type="match status" value="1"/>
</dbReference>
<evidence type="ECO:0000313" key="2">
    <source>
        <dbReference type="EMBL" id="MFC6726549.1"/>
    </source>
</evidence>